<dbReference type="PANTHER" id="PTHR43048:SF3">
    <property type="entry name" value="METHYLMALONYL-COA EPIMERASE, MITOCHONDRIAL"/>
    <property type="match status" value="1"/>
</dbReference>
<dbReference type="GO" id="GO:0046872">
    <property type="term" value="F:metal ion binding"/>
    <property type="evidence" value="ECO:0007669"/>
    <property type="project" value="UniProtKB-KW"/>
</dbReference>
<accession>A0A1I0C3V7</accession>
<keyword evidence="1" id="KW-0479">Metal-binding</keyword>
<keyword evidence="4" id="KW-1185">Reference proteome</keyword>
<dbReference type="GO" id="GO:0004493">
    <property type="term" value="F:methylmalonyl-CoA epimerase activity"/>
    <property type="evidence" value="ECO:0007669"/>
    <property type="project" value="TreeGrafter"/>
</dbReference>
<dbReference type="PANTHER" id="PTHR43048">
    <property type="entry name" value="METHYLMALONYL-COA EPIMERASE"/>
    <property type="match status" value="1"/>
</dbReference>
<dbReference type="STRING" id="29364.SAMN04487772_10912"/>
<dbReference type="PROSITE" id="PS51819">
    <property type="entry name" value="VOC"/>
    <property type="match status" value="1"/>
</dbReference>
<reference evidence="3 4" key="1">
    <citation type="submission" date="2016-10" db="EMBL/GenBank/DDBJ databases">
        <authorList>
            <person name="de Groot N.N."/>
        </authorList>
    </citation>
    <scope>NUCLEOTIDE SEQUENCE [LARGE SCALE GENOMIC DNA]</scope>
    <source>
        <strain evidence="3 4">DSM 1801</strain>
    </source>
</reference>
<dbReference type="GO" id="GO:0046491">
    <property type="term" value="P:L-methylmalonyl-CoA metabolic process"/>
    <property type="evidence" value="ECO:0007669"/>
    <property type="project" value="TreeGrafter"/>
</dbReference>
<dbReference type="InterPro" id="IPR029068">
    <property type="entry name" value="Glyas_Bleomycin-R_OHBP_Dase"/>
</dbReference>
<dbReference type="RefSeq" id="WP_177180686.1">
    <property type="nucleotide sequence ID" value="NZ_FOHN01000009.1"/>
</dbReference>
<proteinExistence type="predicted"/>
<dbReference type="AlphaFoldDB" id="A0A1I0C3V7"/>
<sequence>MNKKRLPEKYRLHHIGIVVKDVHTALRTYLDHFERTDITYKFEFVPSQKVEICMISTLDQTTVEFIEPAGEDSPVFEFSRDGGGLHHLCYETEDIESAIKELDMKIIEKPVIGFESRKIAFVFEKTGDMGVSLIELAQTKNN</sequence>
<dbReference type="Pfam" id="PF13669">
    <property type="entry name" value="Glyoxalase_4"/>
    <property type="match status" value="1"/>
</dbReference>
<dbReference type="InterPro" id="IPR051785">
    <property type="entry name" value="MMCE/EMCE_epimerase"/>
</dbReference>
<evidence type="ECO:0000313" key="4">
    <source>
        <dbReference type="Proteomes" id="UP000199800"/>
    </source>
</evidence>
<feature type="domain" description="VOC" evidence="2">
    <location>
        <begin position="11"/>
        <end position="139"/>
    </location>
</feature>
<evidence type="ECO:0000256" key="1">
    <source>
        <dbReference type="ARBA" id="ARBA00022723"/>
    </source>
</evidence>
<dbReference type="InterPro" id="IPR037523">
    <property type="entry name" value="VOC_core"/>
</dbReference>
<dbReference type="Gene3D" id="3.10.180.10">
    <property type="entry name" value="2,3-Dihydroxybiphenyl 1,2-Dioxygenase, domain 1"/>
    <property type="match status" value="1"/>
</dbReference>
<gene>
    <name evidence="3" type="ORF">SAMN04487772_10912</name>
</gene>
<dbReference type="SUPFAM" id="SSF54593">
    <property type="entry name" value="Glyoxalase/Bleomycin resistance protein/Dihydroxybiphenyl dioxygenase"/>
    <property type="match status" value="1"/>
</dbReference>
<dbReference type="Proteomes" id="UP000199800">
    <property type="component" value="Unassembled WGS sequence"/>
</dbReference>
<organism evidence="3 4">
    <name type="scientific">[Clostridium] polysaccharolyticum</name>
    <dbReference type="NCBI Taxonomy" id="29364"/>
    <lineage>
        <taxon>Bacteria</taxon>
        <taxon>Bacillati</taxon>
        <taxon>Bacillota</taxon>
        <taxon>Clostridia</taxon>
        <taxon>Lachnospirales</taxon>
        <taxon>Lachnospiraceae</taxon>
    </lineage>
</organism>
<evidence type="ECO:0000313" key="3">
    <source>
        <dbReference type="EMBL" id="SET14148.1"/>
    </source>
</evidence>
<evidence type="ECO:0000259" key="2">
    <source>
        <dbReference type="PROSITE" id="PS51819"/>
    </source>
</evidence>
<protein>
    <submittedName>
        <fullName evidence="3">Methylmalonyl-CoA/ethylmalonyl-CoA epimerase</fullName>
    </submittedName>
</protein>
<dbReference type="EMBL" id="FOHN01000009">
    <property type="protein sequence ID" value="SET14148.1"/>
    <property type="molecule type" value="Genomic_DNA"/>
</dbReference>
<name>A0A1I0C3V7_9FIRM</name>